<name>A4U041_9PROT</name>
<feature type="compositionally biased region" description="Basic residues" evidence="1">
    <location>
        <begin position="469"/>
        <end position="486"/>
    </location>
</feature>
<feature type="domain" description="FecR protein" evidence="2">
    <location>
        <begin position="143"/>
        <end position="241"/>
    </location>
</feature>
<feature type="compositionally biased region" description="Polar residues" evidence="1">
    <location>
        <begin position="309"/>
        <end position="329"/>
    </location>
</feature>
<dbReference type="Pfam" id="PF04773">
    <property type="entry name" value="FecR"/>
    <property type="match status" value="1"/>
</dbReference>
<evidence type="ECO:0000256" key="1">
    <source>
        <dbReference type="SAM" id="MobiDB-lite"/>
    </source>
</evidence>
<feature type="compositionally biased region" description="Polar residues" evidence="1">
    <location>
        <begin position="369"/>
        <end position="389"/>
    </location>
</feature>
<feature type="region of interest" description="Disordered" evidence="1">
    <location>
        <begin position="309"/>
        <end position="453"/>
    </location>
</feature>
<evidence type="ECO:0000313" key="3">
    <source>
        <dbReference type="EMBL" id="CAM76248.1"/>
    </source>
</evidence>
<protein>
    <submittedName>
        <fullName evidence="3">Protein conserved in bacteria</fullName>
    </submittedName>
</protein>
<organism evidence="3">
    <name type="scientific">Magnetospirillum gryphiswaldense</name>
    <dbReference type="NCBI Taxonomy" id="55518"/>
    <lineage>
        <taxon>Bacteria</taxon>
        <taxon>Pseudomonadati</taxon>
        <taxon>Pseudomonadota</taxon>
        <taxon>Alphaproteobacteria</taxon>
        <taxon>Rhodospirillales</taxon>
        <taxon>Rhodospirillaceae</taxon>
        <taxon>Magnetospirillum</taxon>
    </lineage>
</organism>
<sequence length="516" mass="53836">MSISSAATGTIAGQDNVLTMAVPDGARAVTLPAGANLAEAQFIRHGGDLEIVLPDGRHIVLPDFFDGSGSVSLTTADGQSLPADLVARLAGPLAPGQFVQADGAGAGLVQVGMVDKLSGTVTVRHADGTTSTLSEGGAIYQGDVIETSPSGAVGIVLADRSTFSLGTSGRMVMDELVYDPKTQDGHASMSVLKGTFSFVSGQIAHAGPDAMQVRTPVMTIGVRGTTVAGQVGDNGQTSVALVGDPSGGVGQITLSNSMGTQVLSQPNSMVSIQSAFTPFAPPVIVPPGVIASTFGSAINSLPVPPAQNTMEWNTVPGQNQPAPVQQIQSRPEAGATIQVDSPGGNTQVTPAAPQNTAPQETAPQGAAPQESQPQGTAPQETAPQNTTPQEKAPKGGTDAAVTEQRRLPPPGPRLVPKRERQLKHLPVPAPGTGTGSGTGHRYRNGGRHWNGSRNRHSEWRWNGYWNRHRQRHRHGNRRHRHGKRKFPPGTPPTRSPPAVRAGRWWCPPFPRSSKPH</sequence>
<reference evidence="3" key="1">
    <citation type="journal article" date="2007" name="J. Bacteriol.">
        <title>Comparative genome analysis of four magnetotactic bacteria reveals a complex set of group-specific genes implicated in magnetosome biomineralization and function.</title>
        <authorList>
            <person name="Richter M."/>
            <person name="Kube M."/>
            <person name="Bazylinski D.A."/>
            <person name="Lombardot T."/>
            <person name="Gloeckner F.O."/>
            <person name="Reinhardt R."/>
            <person name="Schueler D."/>
        </authorList>
    </citation>
    <scope>NUCLEOTIDE SEQUENCE</scope>
    <source>
        <strain evidence="3">MSR-1</strain>
    </source>
</reference>
<evidence type="ECO:0000259" key="2">
    <source>
        <dbReference type="Pfam" id="PF04773"/>
    </source>
</evidence>
<dbReference type="InterPro" id="IPR006860">
    <property type="entry name" value="FecR"/>
</dbReference>
<proteinExistence type="predicted"/>
<feature type="region of interest" description="Disordered" evidence="1">
    <location>
        <begin position="469"/>
        <end position="516"/>
    </location>
</feature>
<accession>A4U041</accession>
<dbReference type="AlphaFoldDB" id="A4U041"/>
<gene>
    <name evidence="3" type="ORF">MGR_2193</name>
</gene>
<feature type="compositionally biased region" description="Polar residues" evidence="1">
    <location>
        <begin position="343"/>
        <end position="362"/>
    </location>
</feature>
<dbReference type="EMBL" id="CU459003">
    <property type="protein sequence ID" value="CAM76248.1"/>
    <property type="molecule type" value="Genomic_DNA"/>
</dbReference>